<dbReference type="AlphaFoldDB" id="A0A3Q7GFR8"/>
<dbReference type="PaxDb" id="4081-Solyc05g024370.1.1"/>
<dbReference type="Proteomes" id="UP000004994">
    <property type="component" value="Chromosome 5"/>
</dbReference>
<evidence type="ECO:0000313" key="7">
    <source>
        <dbReference type="Proteomes" id="UP000004994"/>
    </source>
</evidence>
<feature type="domain" description="NB-ARC" evidence="5">
    <location>
        <begin position="1"/>
        <end position="129"/>
    </location>
</feature>
<dbReference type="OMA" id="LEYWIVQ"/>
<dbReference type="GO" id="GO:0016020">
    <property type="term" value="C:membrane"/>
    <property type="evidence" value="ECO:0007669"/>
    <property type="project" value="UniProtKB-SubCell"/>
</dbReference>
<keyword evidence="3" id="KW-0175">Coiled coil</keyword>
<dbReference type="PANTHER" id="PTHR11017:SF545">
    <property type="entry name" value="TIR DOMAIN-CONTAINING PROTEIN"/>
    <property type="match status" value="1"/>
</dbReference>
<dbReference type="GO" id="GO:0043531">
    <property type="term" value="F:ADP binding"/>
    <property type="evidence" value="ECO:0007669"/>
    <property type="project" value="InterPro"/>
</dbReference>
<dbReference type="PRINTS" id="PR00364">
    <property type="entry name" value="DISEASERSIST"/>
</dbReference>
<keyword evidence="7" id="KW-1185">Reference proteome</keyword>
<dbReference type="STRING" id="4081.A0A3Q7GFR8"/>
<evidence type="ECO:0000313" key="6">
    <source>
        <dbReference type="EnsemblPlants" id="Solyc05g024370.1.1.1"/>
    </source>
</evidence>
<evidence type="ECO:0000256" key="2">
    <source>
        <dbReference type="ARBA" id="ARBA00022614"/>
    </source>
</evidence>
<evidence type="ECO:0000256" key="3">
    <source>
        <dbReference type="ARBA" id="ARBA00023054"/>
    </source>
</evidence>
<organism evidence="6">
    <name type="scientific">Solanum lycopersicum</name>
    <name type="common">Tomato</name>
    <name type="synonym">Lycopersicon esculentum</name>
    <dbReference type="NCBI Taxonomy" id="4081"/>
    <lineage>
        <taxon>Eukaryota</taxon>
        <taxon>Viridiplantae</taxon>
        <taxon>Streptophyta</taxon>
        <taxon>Embryophyta</taxon>
        <taxon>Tracheophyta</taxon>
        <taxon>Spermatophyta</taxon>
        <taxon>Magnoliopsida</taxon>
        <taxon>eudicotyledons</taxon>
        <taxon>Gunneridae</taxon>
        <taxon>Pentapetalae</taxon>
        <taxon>asterids</taxon>
        <taxon>lamiids</taxon>
        <taxon>Solanales</taxon>
        <taxon>Solanaceae</taxon>
        <taxon>Solanoideae</taxon>
        <taxon>Solaneae</taxon>
        <taxon>Solanum</taxon>
        <taxon>Solanum subgen. Lycopersicon</taxon>
    </lineage>
</organism>
<protein>
    <recommendedName>
        <fullName evidence="5">NB-ARC domain-containing protein</fullName>
    </recommendedName>
</protein>
<dbReference type="GO" id="GO:0005524">
    <property type="term" value="F:ATP binding"/>
    <property type="evidence" value="ECO:0007669"/>
    <property type="project" value="UniProtKB-KW"/>
</dbReference>
<dbReference type="Gene3D" id="1.10.8.430">
    <property type="entry name" value="Helical domain of apoptotic protease-activating factors"/>
    <property type="match status" value="1"/>
</dbReference>
<dbReference type="InParanoid" id="A0A3Q7GFR8"/>
<reference evidence="6" key="1">
    <citation type="journal article" date="2012" name="Nature">
        <title>The tomato genome sequence provides insights into fleshy fruit evolution.</title>
        <authorList>
            <consortium name="Tomato Genome Consortium"/>
        </authorList>
    </citation>
    <scope>NUCLEOTIDE SEQUENCE [LARGE SCALE GENOMIC DNA]</scope>
    <source>
        <strain evidence="6">cv. Heinz 1706</strain>
    </source>
</reference>
<name>A0A3Q7GFR8_SOLLC</name>
<dbReference type="EnsemblPlants" id="Solyc05g024370.1.1">
    <property type="protein sequence ID" value="Solyc05g024370.1.1.1"/>
    <property type="gene ID" value="Solyc05g024370.1"/>
</dbReference>
<dbReference type="SUPFAM" id="SSF52540">
    <property type="entry name" value="P-loop containing nucleoside triphosphate hydrolases"/>
    <property type="match status" value="1"/>
</dbReference>
<dbReference type="InterPro" id="IPR042197">
    <property type="entry name" value="Apaf_helical"/>
</dbReference>
<keyword evidence="2" id="KW-0433">Leucine-rich repeat</keyword>
<accession>A0A3Q7GFR8</accession>
<dbReference type="InterPro" id="IPR044974">
    <property type="entry name" value="Disease_R_plants"/>
</dbReference>
<sequence>MESNDVRILGIWGMEIVGKMIIVRANFDMLSPQFDGACFLAHIKKIKKCNLCKISFSLNCQGKKQEYTNNMEDRKHLMARRLHFKKVLVVLDDINHGDHLNDLTWVLDWFSKGSRIIATKRDKHLIEKNVVYEVTLPIDHQLFNQQAFKEEVPDNSFEKLTLEVVGHANGLPLALNAWGSFLHNRGITAWRSATEQMKMNSKPEIVEKLKISYDVFLDLAFFI</sequence>
<comment type="subcellular location">
    <subcellularLocation>
        <location evidence="1">Membrane</location>
        <topology evidence="1">Peripheral membrane protein</topology>
    </subcellularLocation>
</comment>
<dbReference type="PANTHER" id="PTHR11017">
    <property type="entry name" value="LEUCINE-RICH REPEAT-CONTAINING PROTEIN"/>
    <property type="match status" value="1"/>
</dbReference>
<dbReference type="InterPro" id="IPR027417">
    <property type="entry name" value="P-loop_NTPase"/>
</dbReference>
<evidence type="ECO:0000256" key="1">
    <source>
        <dbReference type="ARBA" id="ARBA00004170"/>
    </source>
</evidence>
<dbReference type="GO" id="GO:0006952">
    <property type="term" value="P:defense response"/>
    <property type="evidence" value="ECO:0007669"/>
    <property type="project" value="InterPro"/>
</dbReference>
<keyword evidence="4" id="KW-0472">Membrane</keyword>
<dbReference type="Pfam" id="PF00931">
    <property type="entry name" value="NB-ARC"/>
    <property type="match status" value="1"/>
</dbReference>
<dbReference type="Gramene" id="Solyc05g024370.1.1">
    <property type="protein sequence ID" value="Solyc05g024370.1.1.1"/>
    <property type="gene ID" value="Solyc05g024370.1"/>
</dbReference>
<dbReference type="Gene3D" id="3.40.50.300">
    <property type="entry name" value="P-loop containing nucleotide triphosphate hydrolases"/>
    <property type="match status" value="1"/>
</dbReference>
<evidence type="ECO:0000256" key="4">
    <source>
        <dbReference type="ARBA" id="ARBA00023136"/>
    </source>
</evidence>
<evidence type="ECO:0000259" key="5">
    <source>
        <dbReference type="Pfam" id="PF00931"/>
    </source>
</evidence>
<dbReference type="InterPro" id="IPR002182">
    <property type="entry name" value="NB-ARC"/>
</dbReference>
<reference evidence="6" key="2">
    <citation type="submission" date="2019-01" db="UniProtKB">
        <authorList>
            <consortium name="EnsemblPlants"/>
        </authorList>
    </citation>
    <scope>IDENTIFICATION</scope>
    <source>
        <strain evidence="6">cv. Heinz 1706</strain>
    </source>
</reference>
<proteinExistence type="predicted"/>